<dbReference type="NCBIfam" id="TIGR00026">
    <property type="entry name" value="hi_GC_TIGR00026"/>
    <property type="match status" value="1"/>
</dbReference>
<dbReference type="GO" id="GO:0016491">
    <property type="term" value="F:oxidoreductase activity"/>
    <property type="evidence" value="ECO:0007669"/>
    <property type="project" value="InterPro"/>
</dbReference>
<dbReference type="GO" id="GO:0005886">
    <property type="term" value="C:plasma membrane"/>
    <property type="evidence" value="ECO:0007669"/>
    <property type="project" value="TreeGrafter"/>
</dbReference>
<evidence type="ECO:0000313" key="5">
    <source>
        <dbReference type="Proteomes" id="UP000232453"/>
    </source>
</evidence>
<accession>A0AA44UTP3</accession>
<dbReference type="PANTHER" id="PTHR39428:SF1">
    <property type="entry name" value="F420H(2)-DEPENDENT QUINONE REDUCTASE RV1261C"/>
    <property type="match status" value="1"/>
</dbReference>
<evidence type="ECO:0000256" key="2">
    <source>
        <dbReference type="ARBA" id="ARBA00049106"/>
    </source>
</evidence>
<accession>A0A852W5D1</accession>
<evidence type="ECO:0000313" key="6">
    <source>
        <dbReference type="Proteomes" id="UP000549695"/>
    </source>
</evidence>
<dbReference type="Proteomes" id="UP000232453">
    <property type="component" value="Unassembled WGS sequence"/>
</dbReference>
<dbReference type="GO" id="GO:0070967">
    <property type="term" value="F:coenzyme F420 binding"/>
    <property type="evidence" value="ECO:0007669"/>
    <property type="project" value="TreeGrafter"/>
</dbReference>
<evidence type="ECO:0000313" key="4">
    <source>
        <dbReference type="EMBL" id="PKB33253.1"/>
    </source>
</evidence>
<dbReference type="SUPFAM" id="SSF50475">
    <property type="entry name" value="FMN-binding split barrel"/>
    <property type="match status" value="1"/>
</dbReference>
<dbReference type="InterPro" id="IPR004378">
    <property type="entry name" value="F420H2_quin_Rdtase"/>
</dbReference>
<dbReference type="PANTHER" id="PTHR39428">
    <property type="entry name" value="F420H(2)-DEPENDENT QUINONE REDUCTASE RV1261C"/>
    <property type="match status" value="1"/>
</dbReference>
<gene>
    <name evidence="4" type="ORF">ATL51_5006</name>
    <name evidence="3" type="ORF">HDA37_001421</name>
</gene>
<dbReference type="Pfam" id="PF04075">
    <property type="entry name" value="F420H2_quin_red"/>
    <property type="match status" value="1"/>
</dbReference>
<name>A0A852W5D1_PSEA5</name>
<evidence type="ECO:0000256" key="1">
    <source>
        <dbReference type="ARBA" id="ARBA00008710"/>
    </source>
</evidence>
<reference evidence="3 6" key="1">
    <citation type="submission" date="2020-07" db="EMBL/GenBank/DDBJ databases">
        <title>Sequencing the genomes of 1000 actinobacteria strains.</title>
        <authorList>
            <person name="Klenk H.-P."/>
        </authorList>
    </citation>
    <scope>NUCLEOTIDE SEQUENCE [LARGE SCALE GENOMIC DNA]</scope>
    <source>
        <strain evidence="4 5">DSM 44104</strain>
        <strain evidence="3 6">DSM 44749</strain>
    </source>
</reference>
<evidence type="ECO:0000313" key="3">
    <source>
        <dbReference type="EMBL" id="NYG01136.1"/>
    </source>
</evidence>
<dbReference type="Gene3D" id="2.30.110.10">
    <property type="entry name" value="Electron Transport, Fmn-binding Protein, Chain A"/>
    <property type="match status" value="1"/>
</dbReference>
<dbReference type="InterPro" id="IPR012349">
    <property type="entry name" value="Split_barrel_FMN-bd"/>
</dbReference>
<keyword evidence="6" id="KW-1185">Reference proteome</keyword>
<comment type="catalytic activity">
    <reaction evidence="2">
        <text>oxidized coenzyme F420-(gamma-L-Glu)(n) + a quinol + H(+) = reduced coenzyme F420-(gamma-L-Glu)(n) + a quinone</text>
        <dbReference type="Rhea" id="RHEA:39663"/>
        <dbReference type="Rhea" id="RHEA-COMP:12939"/>
        <dbReference type="Rhea" id="RHEA-COMP:14378"/>
        <dbReference type="ChEBI" id="CHEBI:15378"/>
        <dbReference type="ChEBI" id="CHEBI:24646"/>
        <dbReference type="ChEBI" id="CHEBI:132124"/>
        <dbReference type="ChEBI" id="CHEBI:133980"/>
        <dbReference type="ChEBI" id="CHEBI:139511"/>
    </reaction>
</comment>
<organism evidence="3 6">
    <name type="scientific">Pseudonocardia alni</name>
    <name type="common">Amycolata alni</name>
    <dbReference type="NCBI Taxonomy" id="33907"/>
    <lineage>
        <taxon>Bacteria</taxon>
        <taxon>Bacillati</taxon>
        <taxon>Actinomycetota</taxon>
        <taxon>Actinomycetes</taxon>
        <taxon>Pseudonocardiales</taxon>
        <taxon>Pseudonocardiaceae</taxon>
        <taxon>Pseudonocardia</taxon>
    </lineage>
</organism>
<comment type="caution">
    <text evidence="3">The sequence shown here is derived from an EMBL/GenBank/DDBJ whole genome shotgun (WGS) entry which is preliminary data.</text>
</comment>
<sequence length="144" mass="15677">MNPPDIALKAMNAGHRLLIRLTGGKVGHSAMGMPVVELTTRGRRSGEPRTVLLTAPVHGDGSYVVVASRGGDDRHPAWFLNLRADPDVEVAVQGGPRVPMRARIADPADRATLWPQIAGKYRNYAGYQRSTTREIPLVHLEPRG</sequence>
<dbReference type="EMBL" id="PHUJ01000003">
    <property type="protein sequence ID" value="PKB33253.1"/>
    <property type="molecule type" value="Genomic_DNA"/>
</dbReference>
<protein>
    <submittedName>
        <fullName evidence="3">Deazaflavin-dependent oxidoreductase (Nitroreductase family)</fullName>
    </submittedName>
</protein>
<comment type="similarity">
    <text evidence="1">Belongs to the F420H(2)-dependent quinone reductase family.</text>
</comment>
<dbReference type="Proteomes" id="UP000549695">
    <property type="component" value="Unassembled WGS sequence"/>
</dbReference>
<dbReference type="AlphaFoldDB" id="A0A852W5D1"/>
<proteinExistence type="inferred from homology"/>
<dbReference type="EMBL" id="JACCCZ010000001">
    <property type="protein sequence ID" value="NYG01136.1"/>
    <property type="molecule type" value="Genomic_DNA"/>
</dbReference>